<dbReference type="Proteomes" id="UP000635726">
    <property type="component" value="Unassembled WGS sequence"/>
</dbReference>
<dbReference type="PROSITE" id="PS01124">
    <property type="entry name" value="HTH_ARAC_FAMILY_2"/>
    <property type="match status" value="1"/>
</dbReference>
<dbReference type="SUPFAM" id="SSF46689">
    <property type="entry name" value="Homeodomain-like"/>
    <property type="match status" value="1"/>
</dbReference>
<keyword evidence="1" id="KW-0805">Transcription regulation</keyword>
<evidence type="ECO:0000313" key="5">
    <source>
        <dbReference type="EMBL" id="GGJ80569.1"/>
    </source>
</evidence>
<evidence type="ECO:0000313" key="6">
    <source>
        <dbReference type="Proteomes" id="UP000635726"/>
    </source>
</evidence>
<keyword evidence="6" id="KW-1185">Reference proteome</keyword>
<keyword evidence="3" id="KW-0804">Transcription</keyword>
<reference evidence="5" key="1">
    <citation type="journal article" date="2014" name="Int. J. Syst. Evol. Microbiol.">
        <title>Complete genome sequence of Corynebacterium casei LMG S-19264T (=DSM 44701T), isolated from a smear-ripened cheese.</title>
        <authorList>
            <consortium name="US DOE Joint Genome Institute (JGI-PGF)"/>
            <person name="Walter F."/>
            <person name="Albersmeier A."/>
            <person name="Kalinowski J."/>
            <person name="Ruckert C."/>
        </authorList>
    </citation>
    <scope>NUCLEOTIDE SEQUENCE</scope>
    <source>
        <strain evidence="5">JCM 14371</strain>
    </source>
</reference>
<dbReference type="GO" id="GO:0043565">
    <property type="term" value="F:sequence-specific DNA binding"/>
    <property type="evidence" value="ECO:0007669"/>
    <property type="project" value="InterPro"/>
</dbReference>
<accession>A0A917PJ47</accession>
<dbReference type="InterPro" id="IPR046532">
    <property type="entry name" value="DUF6597"/>
</dbReference>
<evidence type="ECO:0000256" key="2">
    <source>
        <dbReference type="ARBA" id="ARBA00023125"/>
    </source>
</evidence>
<evidence type="ECO:0000256" key="1">
    <source>
        <dbReference type="ARBA" id="ARBA00023015"/>
    </source>
</evidence>
<name>A0A917PJ47_9DEIO</name>
<evidence type="ECO:0000259" key="4">
    <source>
        <dbReference type="PROSITE" id="PS01124"/>
    </source>
</evidence>
<dbReference type="GO" id="GO:0003700">
    <property type="term" value="F:DNA-binding transcription factor activity"/>
    <property type="evidence" value="ECO:0007669"/>
    <property type="project" value="InterPro"/>
</dbReference>
<dbReference type="InterPro" id="IPR050204">
    <property type="entry name" value="AraC_XylS_family_regulators"/>
</dbReference>
<evidence type="ECO:0000256" key="3">
    <source>
        <dbReference type="ARBA" id="ARBA00023163"/>
    </source>
</evidence>
<dbReference type="EMBL" id="BMOE01000009">
    <property type="protein sequence ID" value="GGJ80569.1"/>
    <property type="molecule type" value="Genomic_DNA"/>
</dbReference>
<dbReference type="AlphaFoldDB" id="A0A917PJ47"/>
<dbReference type="RefSeq" id="WP_188963675.1">
    <property type="nucleotide sequence ID" value="NZ_BMOE01000009.1"/>
</dbReference>
<dbReference type="InterPro" id="IPR018060">
    <property type="entry name" value="HTH_AraC"/>
</dbReference>
<dbReference type="InterPro" id="IPR009057">
    <property type="entry name" value="Homeodomain-like_sf"/>
</dbReference>
<feature type="domain" description="HTH araC/xylS-type" evidence="4">
    <location>
        <begin position="171"/>
        <end position="255"/>
    </location>
</feature>
<sequence>MSYQEFPPDPRLHTLVRTYWQMTEFHEVSEQEHRFMPERSVRLTFSAGHSWQGSPQGGPLERLPDATLFGLTVAPQRMVSVGLTRALGVELYPWGARQLFGWTFGQDLLDLTVQHPWLCRAVCALVRLDAWDEARQMVDDWLLGLMNERGRELKVGVEAARTLYMSLGQARIGTLSLELGLSQRQLERAFLNEVGLNAKTLARIIRFEEAHNRLWLDPHASLSRLALDLGFSDQAHLTREFRSLAHMTPGTFARFTLQRLDQARRDELRAADPRLQPHRWTDQRDPDRVQIDFALIGI</sequence>
<dbReference type="Pfam" id="PF12833">
    <property type="entry name" value="HTH_18"/>
    <property type="match status" value="1"/>
</dbReference>
<dbReference type="Gene3D" id="1.10.10.60">
    <property type="entry name" value="Homeodomain-like"/>
    <property type="match status" value="1"/>
</dbReference>
<reference evidence="5" key="2">
    <citation type="submission" date="2020-09" db="EMBL/GenBank/DDBJ databases">
        <authorList>
            <person name="Sun Q."/>
            <person name="Ohkuma M."/>
        </authorList>
    </citation>
    <scope>NUCLEOTIDE SEQUENCE</scope>
    <source>
        <strain evidence="5">JCM 14371</strain>
    </source>
</reference>
<gene>
    <name evidence="5" type="ORF">GCM10008939_25520</name>
</gene>
<dbReference type="PANTHER" id="PTHR46796">
    <property type="entry name" value="HTH-TYPE TRANSCRIPTIONAL ACTIVATOR RHAS-RELATED"/>
    <property type="match status" value="1"/>
</dbReference>
<dbReference type="Pfam" id="PF20240">
    <property type="entry name" value="DUF6597"/>
    <property type="match status" value="1"/>
</dbReference>
<dbReference type="SMART" id="SM00342">
    <property type="entry name" value="HTH_ARAC"/>
    <property type="match status" value="1"/>
</dbReference>
<organism evidence="5 6">
    <name type="scientific">Deinococcus aquiradiocola</name>
    <dbReference type="NCBI Taxonomy" id="393059"/>
    <lineage>
        <taxon>Bacteria</taxon>
        <taxon>Thermotogati</taxon>
        <taxon>Deinococcota</taxon>
        <taxon>Deinococci</taxon>
        <taxon>Deinococcales</taxon>
        <taxon>Deinococcaceae</taxon>
        <taxon>Deinococcus</taxon>
    </lineage>
</organism>
<keyword evidence="2" id="KW-0238">DNA-binding</keyword>
<proteinExistence type="predicted"/>
<protein>
    <submittedName>
        <fullName evidence="5">AraC family transcriptional regulator</fullName>
    </submittedName>
</protein>
<comment type="caution">
    <text evidence="5">The sequence shown here is derived from an EMBL/GenBank/DDBJ whole genome shotgun (WGS) entry which is preliminary data.</text>
</comment>